<feature type="region of interest" description="Disordered" evidence="1">
    <location>
        <begin position="1"/>
        <end position="31"/>
    </location>
</feature>
<reference evidence="2" key="1">
    <citation type="journal article" date="2020" name="Stud. Mycol.">
        <title>101 Dothideomycetes genomes: a test case for predicting lifestyles and emergence of pathogens.</title>
        <authorList>
            <person name="Haridas S."/>
            <person name="Albert R."/>
            <person name="Binder M."/>
            <person name="Bloem J."/>
            <person name="Labutti K."/>
            <person name="Salamov A."/>
            <person name="Andreopoulos B."/>
            <person name="Baker S."/>
            <person name="Barry K."/>
            <person name="Bills G."/>
            <person name="Bluhm B."/>
            <person name="Cannon C."/>
            <person name="Castanera R."/>
            <person name="Culley D."/>
            <person name="Daum C."/>
            <person name="Ezra D."/>
            <person name="Gonzalez J."/>
            <person name="Henrissat B."/>
            <person name="Kuo A."/>
            <person name="Liang C."/>
            <person name="Lipzen A."/>
            <person name="Lutzoni F."/>
            <person name="Magnuson J."/>
            <person name="Mondo S."/>
            <person name="Nolan M."/>
            <person name="Ohm R."/>
            <person name="Pangilinan J."/>
            <person name="Park H.-J."/>
            <person name="Ramirez L."/>
            <person name="Alfaro M."/>
            <person name="Sun H."/>
            <person name="Tritt A."/>
            <person name="Yoshinaga Y."/>
            <person name="Zwiers L.-H."/>
            <person name="Turgeon B."/>
            <person name="Goodwin S."/>
            <person name="Spatafora J."/>
            <person name="Crous P."/>
            <person name="Grigoriev I."/>
        </authorList>
    </citation>
    <scope>NUCLEOTIDE SEQUENCE</scope>
    <source>
        <strain evidence="2">CBS 116435</strain>
    </source>
</reference>
<name>A0A9P4UK22_9PEZI</name>
<accession>A0A9P4UK22</accession>
<feature type="compositionally biased region" description="Polar residues" evidence="1">
    <location>
        <begin position="733"/>
        <end position="744"/>
    </location>
</feature>
<evidence type="ECO:0000313" key="2">
    <source>
        <dbReference type="EMBL" id="KAF2716308.1"/>
    </source>
</evidence>
<feature type="compositionally biased region" description="Basic and acidic residues" evidence="1">
    <location>
        <begin position="1237"/>
        <end position="1248"/>
    </location>
</feature>
<feature type="region of interest" description="Disordered" evidence="1">
    <location>
        <begin position="939"/>
        <end position="1040"/>
    </location>
</feature>
<feature type="compositionally biased region" description="Basic and acidic residues" evidence="1">
    <location>
        <begin position="402"/>
        <end position="415"/>
    </location>
</feature>
<feature type="compositionally biased region" description="Basic and acidic residues" evidence="1">
    <location>
        <begin position="687"/>
        <end position="696"/>
    </location>
</feature>
<feature type="compositionally biased region" description="Polar residues" evidence="1">
    <location>
        <begin position="1590"/>
        <end position="1607"/>
    </location>
</feature>
<feature type="compositionally biased region" description="Basic and acidic residues" evidence="1">
    <location>
        <begin position="354"/>
        <end position="366"/>
    </location>
</feature>
<feature type="compositionally biased region" description="Acidic residues" evidence="1">
    <location>
        <begin position="1022"/>
        <end position="1040"/>
    </location>
</feature>
<feature type="compositionally biased region" description="Low complexity" evidence="1">
    <location>
        <begin position="755"/>
        <end position="776"/>
    </location>
</feature>
<feature type="compositionally biased region" description="Polar residues" evidence="1">
    <location>
        <begin position="1253"/>
        <end position="1262"/>
    </location>
</feature>
<dbReference type="Proteomes" id="UP000799441">
    <property type="component" value="Unassembled WGS sequence"/>
</dbReference>
<keyword evidence="3" id="KW-1185">Reference proteome</keyword>
<gene>
    <name evidence="2" type="ORF">K431DRAFT_298784</name>
</gene>
<proteinExistence type="predicted"/>
<feature type="compositionally biased region" description="Acidic residues" evidence="1">
    <location>
        <begin position="1484"/>
        <end position="1495"/>
    </location>
</feature>
<feature type="compositionally biased region" description="Low complexity" evidence="1">
    <location>
        <begin position="1622"/>
        <end position="1636"/>
    </location>
</feature>
<comment type="caution">
    <text evidence="2">The sequence shown here is derived from an EMBL/GenBank/DDBJ whole genome shotgun (WGS) entry which is preliminary data.</text>
</comment>
<feature type="compositionally biased region" description="Low complexity" evidence="1">
    <location>
        <begin position="698"/>
        <end position="712"/>
    </location>
</feature>
<feature type="compositionally biased region" description="Polar residues" evidence="1">
    <location>
        <begin position="1654"/>
        <end position="1665"/>
    </location>
</feature>
<feature type="compositionally biased region" description="Polar residues" evidence="1">
    <location>
        <begin position="1073"/>
        <end position="1085"/>
    </location>
</feature>
<dbReference type="EMBL" id="MU003882">
    <property type="protein sequence ID" value="KAF2716308.1"/>
    <property type="molecule type" value="Genomic_DNA"/>
</dbReference>
<feature type="region of interest" description="Disordered" evidence="1">
    <location>
        <begin position="1546"/>
        <end position="1752"/>
    </location>
</feature>
<feature type="compositionally biased region" description="Basic and acidic residues" evidence="1">
    <location>
        <begin position="11"/>
        <end position="20"/>
    </location>
</feature>
<feature type="compositionally biased region" description="Polar residues" evidence="1">
    <location>
        <begin position="557"/>
        <end position="572"/>
    </location>
</feature>
<sequence>MRPGSILPPTVDKKHTAPRLDRHHRRQTASQSPASEIALYVVSGYAYYQPTLHFNRWHKDATGIDGGKLCVYGAQRLGKGETLQTERQITDSSQIVPQTAANYSQAKSTSPPALRASCCPCVALSWEAQIITTSLLVWAALLPFSPTLLFAASRVPSLSLPLLPQPSLYYSFVCLSLHEKSQSPSATSLVETCLCFHGDGAARSLVAPRLPTTSVGWHGYAHASCDPIDNNTVAAASAAANSAFLQKTSSHASLSASAAAAALRSQTASPEPVGSIQTKRMVRRGSQSSVGSGSVIGGSVRGGSSMRGNLQRRGSGGSMTERTFRSPSPGRQSVDGSAWVAADPNAPPVPSLPQEHKRSSSLDIPRRVISPSPAGKAARGSSVDGRGGAAASVASPKGGRPRLSDVPELEREDSSRNINFSRPMSSSNNSPATPTANRASSGGWFTSPTGTGITPTNNRSQRPAGSQGLSAAEKEQVLGSVQAAASKPVKKKALSPAHQGSHLAQASRKSHTPSEPIMVFDSNSRTFVQKSWDEVEQDEPDSPVAQAAAKWDPHTRTLVQPQQPLGQHQDSYAGSEGSDAGYTRRKKRPVLTAVDTDLEPPPRNPARLSPGGQGSSPSSPRSWGFLHKQPSVVREDPEAEDEDVQPARAPRESGTVSTTPSTVKTFKPALATSPDRSVSLNVPPKPDATDANDRGRHSSASPRRSAHFSASPVLEAVKHQPPVRSISPIKSALKQSPATSQRGSSPLPGASGIKSSGSDMGSDDASMASYDGMASGQRKKKKSVRVSFDETPQQLESTSTAVATPTTMHFKSRGLSLDSDEDEDGDVSMKPRPALPSFGSVRKGRVPDVAEKVTGQGPIHDEPTTGPSSDHAVGSILANAQQAPTPPETTSKLARGLDIESSEDEMPKPNKSTAATKQALRAEGLDEIVKAKASADMAPPAINLMPPTPNLEEEETGKEAGGATDATVAPANARENYFAVPGSWAEEEAEANNQASANVRYSQAGPTTPVKATSPLGLTDIGESDSDDSGEFSDAAEDLSDLDGEGFASLNAIIHSPAPGAGKAAEVIDNPVPNVTQGGYDSTTAPAAESPSKGGNVGDWSEATAYWSRLTKQQKQQIEREHLSSDDERPVIPPSATRKVKKTKPRAAPSAQIARPDVAHTEPAPAYAVQGQAPPAIRKSLRSQQPAPSAEENAVHMRKSMRAGGPAGGGGMRASMRDGRPSSSASAASSTGPRARPQSEYHPRDTAMKQHLRANSGSQLTSAGLPVSRPPVQRQDSEETPVSQSSPFPLFARKTDLAPANLQSMKPPPIPNDSDSESSFRKKRRTSVSTMDSQGKYNMKRSMRGGSVDRQQPVRQEQRPASPTPQAKRGSFLRSLSPTGSFMGKKKGRENLKESMRGSSVDAGARTLRSKPATSGMGFGASRPVSSTSGSRFKSRFGDSDGEEDSRGQRSFFKSRFADSDDDEPASPALAPVRGIPRRKGQEDGDSTDLSDEDDYKNRKKQAALVPSESEIEKAMAAARRNLGMTNGTASSAPAVREGHGVEGHALHAGSLRKTDAAPPVDQIVKIDDSPAASPKRKGFMGSILRRNRGSSASVPQSPLAAPQQTPAHDIVRAGDDSIQQSPSTPTAPSSPSTSRLLRRSKPPPAKLERGDSEFSTATAPVQTLNHKDSTNWPLPPALPQINGNVPLTAERPNTSDGNAEPIKLARTMRGGANTLPRSSGQRVVSIHAPDDDANDVVNGKDANGTYSNRTGKKKKFGYLRKAFGLND</sequence>
<feature type="compositionally biased region" description="Polar residues" evidence="1">
    <location>
        <begin position="1327"/>
        <end position="1336"/>
    </location>
</feature>
<feature type="region of interest" description="Disordered" evidence="1">
    <location>
        <begin position="1060"/>
        <end position="1518"/>
    </location>
</feature>
<feature type="compositionally biased region" description="Polar residues" evidence="1">
    <location>
        <begin position="318"/>
        <end position="335"/>
    </location>
</feature>
<feature type="compositionally biased region" description="Low complexity" evidence="1">
    <location>
        <begin position="284"/>
        <end position="293"/>
    </location>
</feature>
<feature type="compositionally biased region" description="Polar residues" evidence="1">
    <location>
        <begin position="654"/>
        <end position="664"/>
    </location>
</feature>
<evidence type="ECO:0000313" key="3">
    <source>
        <dbReference type="Proteomes" id="UP000799441"/>
    </source>
</evidence>
<evidence type="ECO:0000256" key="1">
    <source>
        <dbReference type="SAM" id="MobiDB-lite"/>
    </source>
</evidence>
<organism evidence="2 3">
    <name type="scientific">Polychaeton citri CBS 116435</name>
    <dbReference type="NCBI Taxonomy" id="1314669"/>
    <lineage>
        <taxon>Eukaryota</taxon>
        <taxon>Fungi</taxon>
        <taxon>Dikarya</taxon>
        <taxon>Ascomycota</taxon>
        <taxon>Pezizomycotina</taxon>
        <taxon>Dothideomycetes</taxon>
        <taxon>Dothideomycetidae</taxon>
        <taxon>Capnodiales</taxon>
        <taxon>Capnodiaceae</taxon>
        <taxon>Polychaeton</taxon>
    </lineage>
</organism>
<feature type="compositionally biased region" description="Polar residues" evidence="1">
    <location>
        <begin position="790"/>
        <end position="809"/>
    </location>
</feature>
<protein>
    <submittedName>
        <fullName evidence="2">Uncharacterized protein</fullName>
    </submittedName>
</protein>
<feature type="compositionally biased region" description="Polar residues" evidence="1">
    <location>
        <begin position="1349"/>
        <end position="1365"/>
    </location>
</feature>
<feature type="compositionally biased region" description="Basic and acidic residues" evidence="1">
    <location>
        <begin position="1117"/>
        <end position="1130"/>
    </location>
</feature>
<feature type="compositionally biased region" description="Polar residues" evidence="1">
    <location>
        <begin position="878"/>
        <end position="892"/>
    </location>
</feature>
<dbReference type="OrthoDB" id="5423926at2759"/>
<feature type="region of interest" description="Disordered" evidence="1">
    <location>
        <begin position="263"/>
        <end position="919"/>
    </location>
</feature>
<feature type="compositionally biased region" description="Polar residues" evidence="1">
    <location>
        <begin position="1682"/>
        <end position="1698"/>
    </location>
</feature>
<feature type="compositionally biased region" description="Polar residues" evidence="1">
    <location>
        <begin position="416"/>
        <end position="469"/>
    </location>
</feature>